<evidence type="ECO:0000313" key="16">
    <source>
        <dbReference type="Proteomes" id="UP000030949"/>
    </source>
</evidence>
<dbReference type="InterPro" id="IPR036878">
    <property type="entry name" value="Glu_permease_IIB"/>
</dbReference>
<feature type="transmembrane region" description="Helical" evidence="12">
    <location>
        <begin position="348"/>
        <end position="369"/>
    </location>
</feature>
<keyword evidence="2" id="KW-0813">Transport</keyword>
<evidence type="ECO:0000256" key="4">
    <source>
        <dbReference type="ARBA" id="ARBA00022597"/>
    </source>
</evidence>
<keyword evidence="7 12" id="KW-0812">Transmembrane</keyword>
<feature type="active site" description="Phosphocysteine intermediate; for EIIB activity" evidence="11">
    <location>
        <position position="28"/>
    </location>
</feature>
<dbReference type="InterPro" id="IPR011296">
    <property type="entry name" value="PTS_IIBC_treh"/>
</dbReference>
<dbReference type="FunFam" id="3.30.1360.60:FF:000001">
    <property type="entry name" value="PTS system glucose-specific IIBC component PtsG"/>
    <property type="match status" value="1"/>
</dbReference>
<reference evidence="16" key="1">
    <citation type="submission" date="2015-03" db="EMBL/GenBank/DDBJ databases">
        <title>Pseudomonas frederiksbergensis hydrocarbon degrader.</title>
        <authorList>
            <person name="Brown L.M."/>
            <person name="Ruiz O.N."/>
            <person name="Mueller S."/>
            <person name="Gunasekera T.S."/>
        </authorList>
    </citation>
    <scope>NUCLEOTIDE SEQUENCE [LARGE SCALE GENOMIC DNA]</scope>
    <source>
        <strain evidence="16">SI8</strain>
    </source>
</reference>
<dbReference type="PANTHER" id="PTHR30175">
    <property type="entry name" value="PHOSPHOTRANSFERASE SYSTEM TRANSPORT PROTEIN"/>
    <property type="match status" value="1"/>
</dbReference>
<dbReference type="NCBIfam" id="TIGR01992">
    <property type="entry name" value="PTS-IIBC-Tre"/>
    <property type="match status" value="1"/>
</dbReference>
<accession>A0A0B1Z432</accession>
<keyword evidence="9 12" id="KW-1133">Transmembrane helix</keyword>
<feature type="transmembrane region" description="Helical" evidence="12">
    <location>
        <begin position="446"/>
        <end position="468"/>
    </location>
</feature>
<comment type="subcellular location">
    <subcellularLocation>
        <location evidence="1">Cell membrane</location>
        <topology evidence="1">Multi-pass membrane protein</topology>
    </subcellularLocation>
</comment>
<dbReference type="EMBL" id="JQGJ01000008">
    <property type="protein sequence ID" value="KHK63986.1"/>
    <property type="molecule type" value="Genomic_DNA"/>
</dbReference>
<dbReference type="PROSITE" id="PS01035">
    <property type="entry name" value="PTS_EIIB_TYPE_1_CYS"/>
    <property type="match status" value="1"/>
</dbReference>
<dbReference type="PANTHER" id="PTHR30175:SF4">
    <property type="entry name" value="PTS SYSTEM TREHALOSE-SPECIFIC EIIBC COMPONENT"/>
    <property type="match status" value="1"/>
</dbReference>
<feature type="transmembrane region" description="Helical" evidence="12">
    <location>
        <begin position="266"/>
        <end position="287"/>
    </location>
</feature>
<dbReference type="GO" id="GO:0009401">
    <property type="term" value="P:phosphoenolpyruvate-dependent sugar phosphotransferase system"/>
    <property type="evidence" value="ECO:0007669"/>
    <property type="project" value="UniProtKB-KW"/>
</dbReference>
<feature type="transmembrane region" description="Helical" evidence="12">
    <location>
        <begin position="235"/>
        <end position="254"/>
    </location>
</feature>
<name>A0A0B1Z432_9PSED</name>
<keyword evidence="8" id="KW-0418">Kinase</keyword>
<dbReference type="RefSeq" id="WP_039592091.1">
    <property type="nucleotide sequence ID" value="NZ_JQGJ02000008.1"/>
</dbReference>
<keyword evidence="6" id="KW-0598">Phosphotransferase system</keyword>
<keyword evidence="5" id="KW-0808">Transferase</keyword>
<evidence type="ECO:0000256" key="5">
    <source>
        <dbReference type="ARBA" id="ARBA00022679"/>
    </source>
</evidence>
<dbReference type="InterPro" id="IPR050558">
    <property type="entry name" value="PTS_Sugar-Specific_Components"/>
</dbReference>
<dbReference type="Gene3D" id="3.30.1360.60">
    <property type="entry name" value="Glucose permease domain IIB"/>
    <property type="match status" value="1"/>
</dbReference>
<sequence>MSHDYSRIASELLQSLGGVDNIEQAAHCVTRLRLSLKDAARVDSATLNQIDLVKGSFFTGGLFQVVIGPGEVEKVYAALRELTGLAAATIADVKRQGAQKGNGMQRLVRVLSDVFMPILPALVIAGLLMGVNNLLGAKGMFIAGQTLLDAYPNLDGVWSLINLMANTSFVFLPALVGWSAAKRFGGSEILGIVLGLMLVHPDLLNAWNYGKAVAGLDGQSLPYFDIFGWFQIEKVGYQGQILPILLAAYVMSVIERWLRARVPNAIQLLVIPITTIVITGVLALAIIGPVTRHLGILITEGMVALFDLAPVIGGAIFGLLYAPLVVTGMHHMFLAVDLQLISTQGGTFIWPMIVMSNLAQGSAALAVFYMTRNARDKSMASTSAISAYFGITEPAMFGVNLRYKFPFYCALAGSALGCIFLSLNKIKASAIGVGGLPGFISIVPDYIPMFVVGMVIAMSVPFALTCALSMKIVRPGYRVA</sequence>
<evidence type="ECO:0000313" key="15">
    <source>
        <dbReference type="EMBL" id="KHK63986.1"/>
    </source>
</evidence>
<evidence type="ECO:0000256" key="11">
    <source>
        <dbReference type="PROSITE-ProRule" id="PRU00421"/>
    </source>
</evidence>
<dbReference type="NCBIfam" id="NF008236">
    <property type="entry name" value="PRK11007.1"/>
    <property type="match status" value="1"/>
</dbReference>
<feature type="transmembrane region" description="Helical" evidence="12">
    <location>
        <begin position="156"/>
        <end position="177"/>
    </location>
</feature>
<dbReference type="InterPro" id="IPR003352">
    <property type="entry name" value="PTS_EIIC"/>
</dbReference>
<evidence type="ECO:0000256" key="9">
    <source>
        <dbReference type="ARBA" id="ARBA00022989"/>
    </source>
</evidence>
<evidence type="ECO:0000256" key="2">
    <source>
        <dbReference type="ARBA" id="ARBA00022448"/>
    </source>
</evidence>
<feature type="transmembrane region" description="Helical" evidence="12">
    <location>
        <begin position="405"/>
        <end position="426"/>
    </location>
</feature>
<dbReference type="InterPro" id="IPR013013">
    <property type="entry name" value="PTS_EIIC_1"/>
</dbReference>
<evidence type="ECO:0000256" key="7">
    <source>
        <dbReference type="ARBA" id="ARBA00022692"/>
    </source>
</evidence>
<dbReference type="SUPFAM" id="SSF55604">
    <property type="entry name" value="Glucose permease domain IIB"/>
    <property type="match status" value="1"/>
</dbReference>
<dbReference type="Pfam" id="PF00367">
    <property type="entry name" value="PTS_EIIB"/>
    <property type="match status" value="1"/>
</dbReference>
<dbReference type="Proteomes" id="UP000030949">
    <property type="component" value="Unassembled WGS sequence"/>
</dbReference>
<dbReference type="CDD" id="cd00212">
    <property type="entry name" value="PTS_IIB_glc"/>
    <property type="match status" value="1"/>
</dbReference>
<evidence type="ECO:0000256" key="1">
    <source>
        <dbReference type="ARBA" id="ARBA00004651"/>
    </source>
</evidence>
<feature type="domain" description="PTS EIIC type-1" evidence="14">
    <location>
        <begin position="109"/>
        <end position="480"/>
    </location>
</feature>
<dbReference type="InterPro" id="IPR018113">
    <property type="entry name" value="PTrfase_EIIB_Cys"/>
</dbReference>
<keyword evidence="3" id="KW-1003">Cell membrane</keyword>
<organism evidence="15 16">
    <name type="scientific">Pseudomonas frederiksbergensis</name>
    <dbReference type="NCBI Taxonomy" id="104087"/>
    <lineage>
        <taxon>Bacteria</taxon>
        <taxon>Pseudomonadati</taxon>
        <taxon>Pseudomonadota</taxon>
        <taxon>Gammaproteobacteria</taxon>
        <taxon>Pseudomonadales</taxon>
        <taxon>Pseudomonadaceae</taxon>
        <taxon>Pseudomonas</taxon>
    </lineage>
</organism>
<dbReference type="AlphaFoldDB" id="A0A0B1Z432"/>
<feature type="transmembrane region" description="Helical" evidence="12">
    <location>
        <begin position="114"/>
        <end position="136"/>
    </location>
</feature>
<evidence type="ECO:0000256" key="12">
    <source>
        <dbReference type="SAM" id="Phobius"/>
    </source>
</evidence>
<evidence type="ECO:0000256" key="3">
    <source>
        <dbReference type="ARBA" id="ARBA00022475"/>
    </source>
</evidence>
<dbReference type="PROSITE" id="PS51103">
    <property type="entry name" value="PTS_EIIC_TYPE_1"/>
    <property type="match status" value="1"/>
</dbReference>
<protein>
    <submittedName>
        <fullName evidence="15">Trehalose permease IIC protein</fullName>
    </submittedName>
</protein>
<evidence type="ECO:0000259" key="13">
    <source>
        <dbReference type="PROSITE" id="PS51098"/>
    </source>
</evidence>
<proteinExistence type="predicted"/>
<dbReference type="GO" id="GO:0016301">
    <property type="term" value="F:kinase activity"/>
    <property type="evidence" value="ECO:0007669"/>
    <property type="project" value="UniProtKB-KW"/>
</dbReference>
<evidence type="ECO:0000256" key="8">
    <source>
        <dbReference type="ARBA" id="ARBA00022777"/>
    </source>
</evidence>
<dbReference type="PROSITE" id="PS51098">
    <property type="entry name" value="PTS_EIIB_TYPE_1"/>
    <property type="match status" value="1"/>
</dbReference>
<dbReference type="GO" id="GO:0008982">
    <property type="term" value="F:protein-N(PI)-phosphohistidine-sugar phosphotransferase activity"/>
    <property type="evidence" value="ECO:0007669"/>
    <property type="project" value="InterPro"/>
</dbReference>
<comment type="caution">
    <text evidence="15">The sequence shown here is derived from an EMBL/GenBank/DDBJ whole genome shotgun (WGS) entry which is preliminary data.</text>
</comment>
<keyword evidence="4" id="KW-0762">Sugar transport</keyword>
<dbReference type="GO" id="GO:0005886">
    <property type="term" value="C:plasma membrane"/>
    <property type="evidence" value="ECO:0007669"/>
    <property type="project" value="UniProtKB-SubCell"/>
</dbReference>
<dbReference type="OrthoDB" id="92465at2"/>
<dbReference type="Pfam" id="PF02378">
    <property type="entry name" value="PTS_EIIC"/>
    <property type="match status" value="1"/>
</dbReference>
<dbReference type="GO" id="GO:0015574">
    <property type="term" value="F:trehalose transmembrane transporter activity"/>
    <property type="evidence" value="ECO:0007669"/>
    <property type="project" value="InterPro"/>
</dbReference>
<dbReference type="InterPro" id="IPR001996">
    <property type="entry name" value="PTS_IIB_1"/>
</dbReference>
<gene>
    <name evidence="15" type="ORF">JZ00_14965</name>
</gene>
<evidence type="ECO:0000259" key="14">
    <source>
        <dbReference type="PROSITE" id="PS51103"/>
    </source>
</evidence>
<evidence type="ECO:0000256" key="10">
    <source>
        <dbReference type="ARBA" id="ARBA00023136"/>
    </source>
</evidence>
<keyword evidence="10 12" id="KW-0472">Membrane</keyword>
<feature type="domain" description="PTS EIIB type-1" evidence="13">
    <location>
        <begin position="6"/>
        <end position="89"/>
    </location>
</feature>
<dbReference type="GO" id="GO:0090589">
    <property type="term" value="F:protein-phosphocysteine-trehalose phosphotransferase system transporter activity"/>
    <property type="evidence" value="ECO:0007669"/>
    <property type="project" value="TreeGrafter"/>
</dbReference>
<evidence type="ECO:0000256" key="6">
    <source>
        <dbReference type="ARBA" id="ARBA00022683"/>
    </source>
</evidence>